<evidence type="ECO:0000313" key="7">
    <source>
        <dbReference type="Proteomes" id="UP001108240"/>
    </source>
</evidence>
<dbReference type="GO" id="GO:0004888">
    <property type="term" value="F:transmembrane signaling receptor activity"/>
    <property type="evidence" value="ECO:0007669"/>
    <property type="project" value="TreeGrafter"/>
</dbReference>
<evidence type="ECO:0000259" key="5">
    <source>
        <dbReference type="SMART" id="SM00409"/>
    </source>
</evidence>
<protein>
    <recommendedName>
        <fullName evidence="5">Immunoglobulin domain-containing protein</fullName>
    </recommendedName>
</protein>
<dbReference type="Ensembl" id="ENSCCRT00000117994.1">
    <property type="protein sequence ID" value="ENSCCRP00000153199.1"/>
    <property type="gene ID" value="ENSCCRG00000062569.1"/>
</dbReference>
<dbReference type="Pfam" id="PF07686">
    <property type="entry name" value="V-set"/>
    <property type="match status" value="3"/>
</dbReference>
<dbReference type="SMART" id="SM00409">
    <property type="entry name" value="IG"/>
    <property type="match status" value="3"/>
</dbReference>
<proteinExistence type="predicted"/>
<dbReference type="InterPro" id="IPR050671">
    <property type="entry name" value="CD300_family_receptors"/>
</dbReference>
<dbReference type="Gene3D" id="2.60.40.10">
    <property type="entry name" value="Immunoglobulins"/>
    <property type="match status" value="3"/>
</dbReference>
<dbReference type="PANTHER" id="PTHR11860:SF118">
    <property type="entry name" value="CMRF35-LIKE MOLECULE 3-RELATED"/>
    <property type="match status" value="1"/>
</dbReference>
<dbReference type="InterPro" id="IPR003599">
    <property type="entry name" value="Ig_sub"/>
</dbReference>
<evidence type="ECO:0000256" key="4">
    <source>
        <dbReference type="SAM" id="SignalP"/>
    </source>
</evidence>
<evidence type="ECO:0000313" key="6">
    <source>
        <dbReference type="Ensembl" id="ENSCCRP00000153199.1"/>
    </source>
</evidence>
<evidence type="ECO:0000256" key="2">
    <source>
        <dbReference type="ARBA" id="ARBA00022692"/>
    </source>
</evidence>
<name>A0A9J8B670_CYPCA</name>
<feature type="domain" description="Immunoglobulin" evidence="5">
    <location>
        <begin position="235"/>
        <end position="334"/>
    </location>
</feature>
<keyword evidence="7" id="KW-1185">Reference proteome</keyword>
<keyword evidence="3" id="KW-0472">Membrane</keyword>
<dbReference type="InterPro" id="IPR013106">
    <property type="entry name" value="Ig_V-set"/>
</dbReference>
<dbReference type="AlphaFoldDB" id="A0A9J8B670"/>
<dbReference type="GeneTree" id="ENSGT00950000182977"/>
<evidence type="ECO:0000256" key="1">
    <source>
        <dbReference type="ARBA" id="ARBA00004370"/>
    </source>
</evidence>
<dbReference type="InterPro" id="IPR036179">
    <property type="entry name" value="Ig-like_dom_sf"/>
</dbReference>
<organism evidence="6 7">
    <name type="scientific">Cyprinus carpio carpio</name>
    <dbReference type="NCBI Taxonomy" id="630221"/>
    <lineage>
        <taxon>Eukaryota</taxon>
        <taxon>Metazoa</taxon>
        <taxon>Chordata</taxon>
        <taxon>Craniata</taxon>
        <taxon>Vertebrata</taxon>
        <taxon>Euteleostomi</taxon>
        <taxon>Actinopterygii</taxon>
        <taxon>Neopterygii</taxon>
        <taxon>Teleostei</taxon>
        <taxon>Ostariophysi</taxon>
        <taxon>Cypriniformes</taxon>
        <taxon>Cyprinidae</taxon>
        <taxon>Cyprininae</taxon>
        <taxon>Cyprinus</taxon>
    </lineage>
</organism>
<comment type="subcellular location">
    <subcellularLocation>
        <location evidence="1">Membrane</location>
    </subcellularLocation>
</comment>
<dbReference type="PANTHER" id="PTHR11860">
    <property type="entry name" value="POLYMERIC-IMMUNOGLOBULIN RECEPTOR"/>
    <property type="match status" value="1"/>
</dbReference>
<feature type="domain" description="Immunoglobulin" evidence="5">
    <location>
        <begin position="128"/>
        <end position="228"/>
    </location>
</feature>
<dbReference type="InterPro" id="IPR013783">
    <property type="entry name" value="Ig-like_fold"/>
</dbReference>
<dbReference type="SUPFAM" id="SSF48726">
    <property type="entry name" value="Immunoglobulin"/>
    <property type="match status" value="3"/>
</dbReference>
<dbReference type="CDD" id="cd05716">
    <property type="entry name" value="IgV_pIgR_like"/>
    <property type="match status" value="3"/>
</dbReference>
<keyword evidence="2" id="KW-0812">Transmembrane</keyword>
<dbReference type="Proteomes" id="UP001108240">
    <property type="component" value="Unplaced"/>
</dbReference>
<sequence>MFRMCVVLLIFSSIYTVVVGAPITVTGYRGERVDIRCTYESGYESNPKYLCKGECNIGNKVIMVKSGSPAEDQRFSLSDDRTARVFTVTITDLRLEDEGQYWCGVKRTGTDVYSEIVLLVKHVGGGAPVIVTGYRGERFDIRCTYESGYESNPKYLCKGACNIGNKVIVVKSGSPAEDQRFSLSDNTTARVFTVTITDLRLEDEGQYWCGVERSLSADVYSEILLLVKMVVVGAPVKVTGHTGERADIRCTYESGYESNPKYLCKGACNFGNKVIVVKSGSPAEDQRFSLSDNTTARVFTITITELRPADEGQYWCGVKRTGTDVYSEILLLVKQVNKTTEDSTIKSFFSAEPSYFSTTETNPQSSSITVSDQNKSTDAVSEIYICVED</sequence>
<feature type="domain" description="Immunoglobulin" evidence="5">
    <location>
        <begin position="22"/>
        <end position="121"/>
    </location>
</feature>
<dbReference type="GO" id="GO:0005886">
    <property type="term" value="C:plasma membrane"/>
    <property type="evidence" value="ECO:0007669"/>
    <property type="project" value="TreeGrafter"/>
</dbReference>
<feature type="signal peptide" evidence="4">
    <location>
        <begin position="1"/>
        <end position="20"/>
    </location>
</feature>
<evidence type="ECO:0000256" key="3">
    <source>
        <dbReference type="ARBA" id="ARBA00023136"/>
    </source>
</evidence>
<feature type="chain" id="PRO_5039915070" description="Immunoglobulin domain-containing protein" evidence="4">
    <location>
        <begin position="21"/>
        <end position="389"/>
    </location>
</feature>
<accession>A0A9J8B670</accession>
<dbReference type="OMA" id="CIMIANT"/>
<reference evidence="6" key="1">
    <citation type="submission" date="2025-08" db="UniProtKB">
        <authorList>
            <consortium name="Ensembl"/>
        </authorList>
    </citation>
    <scope>IDENTIFICATION</scope>
</reference>
<reference evidence="6" key="2">
    <citation type="submission" date="2025-09" db="UniProtKB">
        <authorList>
            <consortium name="Ensembl"/>
        </authorList>
    </citation>
    <scope>IDENTIFICATION</scope>
</reference>
<keyword evidence="4" id="KW-0732">Signal</keyword>